<keyword evidence="3" id="KW-1185">Reference proteome</keyword>
<protein>
    <submittedName>
        <fullName evidence="2">Uncharacterized protein</fullName>
    </submittedName>
</protein>
<comment type="caution">
    <text evidence="2">The sequence shown here is derived from an EMBL/GenBank/DDBJ whole genome shotgun (WGS) entry which is preliminary data.</text>
</comment>
<dbReference type="EMBL" id="JANBVN010000116">
    <property type="protein sequence ID" value="KAJ9143161.1"/>
    <property type="molecule type" value="Genomic_DNA"/>
</dbReference>
<sequence>MAHPVTVGSTTLDSNPPQTTPRMAGCHGVFAEYLDIVPCEHQPRTWQMIAYHCFPFPREVVTAAKVFEGHLKSLPGPDAVVAEFEALMNRRPRDIESLPPILTDSLPLQDLLHAQSTRQYQRIFRSFEHQQAVKDEYDRLNDEGAPACDDLPTDIEGQHKLVEELFYAIINNDFAEEQPRLLVKKSRKRKASDLEDETGDHEPKDNEPECRQWVENTYVKRIRMATDVEIQFLAWNLLRKTIDAQKGVVGIGPWATNWKRNTFGSFRERFEHVKTVCLQSKAAVVSMMTADDIFTKRLAAGPVKEIERQNKHTNLLRDMQNKAALHCQRKGWVRTDDQGRMFDAEGVRIDPSPPPRGTREAADDLADSRTASPSLHQSPGGVSGNIYRPNFDGHAIANTVGLQGQQAFSAVPESVVVSGTQPSLCVSVLSSDDVSQASASAVFSAKTNEGYRQTGSPPEHKTTGQIQTCQGGPGAGH</sequence>
<evidence type="ECO:0000256" key="1">
    <source>
        <dbReference type="SAM" id="MobiDB-lite"/>
    </source>
</evidence>
<feature type="compositionally biased region" description="Polar residues" evidence="1">
    <location>
        <begin position="7"/>
        <end position="20"/>
    </location>
</feature>
<evidence type="ECO:0000313" key="2">
    <source>
        <dbReference type="EMBL" id="KAJ9143161.1"/>
    </source>
</evidence>
<proteinExistence type="predicted"/>
<feature type="compositionally biased region" description="Basic and acidic residues" evidence="1">
    <location>
        <begin position="200"/>
        <end position="209"/>
    </location>
</feature>
<name>A0AA38RY59_9PEZI</name>
<feature type="region of interest" description="Disordered" evidence="1">
    <location>
        <begin position="1"/>
        <end position="20"/>
    </location>
</feature>
<feature type="region of interest" description="Disordered" evidence="1">
    <location>
        <begin position="344"/>
        <end position="387"/>
    </location>
</feature>
<reference evidence="2" key="1">
    <citation type="submission" date="2022-07" db="EMBL/GenBank/DDBJ databases">
        <title>Fungi with potential for degradation of polypropylene.</title>
        <authorList>
            <person name="Gostincar C."/>
        </authorList>
    </citation>
    <scope>NUCLEOTIDE SEQUENCE</scope>
    <source>
        <strain evidence="2">EXF-13287</strain>
    </source>
</reference>
<accession>A0AA38RY59</accession>
<gene>
    <name evidence="2" type="ORF">NKR19_g6980</name>
</gene>
<feature type="compositionally biased region" description="Polar residues" evidence="1">
    <location>
        <begin position="447"/>
        <end position="456"/>
    </location>
</feature>
<feature type="region of interest" description="Disordered" evidence="1">
    <location>
        <begin position="447"/>
        <end position="477"/>
    </location>
</feature>
<organism evidence="2 3">
    <name type="scientific">Coniochaeta hoffmannii</name>
    <dbReference type="NCBI Taxonomy" id="91930"/>
    <lineage>
        <taxon>Eukaryota</taxon>
        <taxon>Fungi</taxon>
        <taxon>Dikarya</taxon>
        <taxon>Ascomycota</taxon>
        <taxon>Pezizomycotina</taxon>
        <taxon>Sordariomycetes</taxon>
        <taxon>Sordariomycetidae</taxon>
        <taxon>Coniochaetales</taxon>
        <taxon>Coniochaetaceae</taxon>
        <taxon>Coniochaeta</taxon>
    </lineage>
</organism>
<feature type="region of interest" description="Disordered" evidence="1">
    <location>
        <begin position="185"/>
        <end position="209"/>
    </location>
</feature>
<dbReference type="Proteomes" id="UP001174691">
    <property type="component" value="Unassembled WGS sequence"/>
</dbReference>
<evidence type="ECO:0000313" key="3">
    <source>
        <dbReference type="Proteomes" id="UP001174691"/>
    </source>
</evidence>
<dbReference type="AlphaFoldDB" id="A0AA38RY59"/>